<dbReference type="InterPro" id="IPR045864">
    <property type="entry name" value="aa-tRNA-synth_II/BPL/LPL"/>
</dbReference>
<keyword evidence="5" id="KW-0648">Protein biosynthesis</keyword>
<dbReference type="PROSITE" id="PS50862">
    <property type="entry name" value="AA_TRNA_LIGASE_II"/>
    <property type="match status" value="1"/>
</dbReference>
<dbReference type="InterPro" id="IPR002312">
    <property type="entry name" value="Asp/Asn-tRNA-synth_IIb"/>
</dbReference>
<comment type="caution">
    <text evidence="8">The sequence shown here is derived from an EMBL/GenBank/DDBJ whole genome shotgun (WGS) entry which is preliminary data.</text>
</comment>
<dbReference type="GO" id="GO:0004812">
    <property type="term" value="F:aminoacyl-tRNA ligase activity"/>
    <property type="evidence" value="ECO:0007669"/>
    <property type="project" value="UniProtKB-KW"/>
</dbReference>
<protein>
    <recommendedName>
        <fullName evidence="7">Aminoacyl-transfer RNA synthetases class-II family profile domain-containing protein</fullName>
    </recommendedName>
</protein>
<dbReference type="GO" id="GO:0006412">
    <property type="term" value="P:translation"/>
    <property type="evidence" value="ECO:0007669"/>
    <property type="project" value="UniProtKB-KW"/>
</dbReference>
<evidence type="ECO:0000256" key="4">
    <source>
        <dbReference type="ARBA" id="ARBA00022840"/>
    </source>
</evidence>
<dbReference type="Pfam" id="PF00152">
    <property type="entry name" value="tRNA-synt_2"/>
    <property type="match status" value="1"/>
</dbReference>
<keyword evidence="3" id="KW-0547">Nucleotide-binding</keyword>
<dbReference type="SUPFAM" id="SSF55681">
    <property type="entry name" value="Class II aaRS and biotin synthetases"/>
    <property type="match status" value="1"/>
</dbReference>
<comment type="similarity">
    <text evidence="1">Belongs to the class-II aminoacyl-tRNA synthetase family. Type 1 subfamily.</text>
</comment>
<evidence type="ECO:0000256" key="6">
    <source>
        <dbReference type="ARBA" id="ARBA00023146"/>
    </source>
</evidence>
<dbReference type="GO" id="GO:0005524">
    <property type="term" value="F:ATP binding"/>
    <property type="evidence" value="ECO:0007669"/>
    <property type="project" value="UniProtKB-KW"/>
</dbReference>
<sequence length="468" mass="53522">MDFIQLSVQNEELRSQIPAIESVISVIGTLRNRPEKDINESQKFGQFELVPDEVTVLNKVEVELPFKTFEQTKHNEPLRSKFRYLDLRNPTSQDPLRFKSELLLNFRNFLCSKHDFVEIETPLLFRATPGGAREFVVPTSNESLFYTLPQSPQQFKQLLVIGGIGKYMQIAKCFRDEQLKPDRQPEFTQLDLEMPFITKEDVYELIENLLLDSWPLVSRNNPSNLEIPFRRMDFVTAMKLYGSDKPDTRFEWLLQDSEDFTFFSIPSAILDKTSKTQIKNFVKNFNSQSRIRILCDKMTKIASVGSDHKPDDMAFYVAGKELKTVYGICTVHHPFTAPTEDTVEFLRTDPLRVTGLHYDLVCNGHEIGGGSIRIHDGKTQKFVLDEILKMDSSQMSHLLEALSSGAPPHGGIALGIERLMALLYGTTNIRDMIAFPKNSFGRDNLFGAPCTISTDTLNYYNLQIKHKS</sequence>
<dbReference type="Proteomes" id="UP001626550">
    <property type="component" value="Unassembled WGS sequence"/>
</dbReference>
<dbReference type="Gene3D" id="3.30.1360.30">
    <property type="entry name" value="GAD-like domain"/>
    <property type="match status" value="1"/>
</dbReference>
<reference evidence="8 9" key="1">
    <citation type="submission" date="2024-11" db="EMBL/GenBank/DDBJ databases">
        <title>Adaptive evolution of stress response genes in parasites aligns with host niche diversity.</title>
        <authorList>
            <person name="Hahn C."/>
            <person name="Resl P."/>
        </authorList>
    </citation>
    <scope>NUCLEOTIDE SEQUENCE [LARGE SCALE GENOMIC DNA]</scope>
    <source>
        <strain evidence="8">EGGRZ-B1_66</strain>
        <tissue evidence="8">Body</tissue>
    </source>
</reference>
<dbReference type="AlphaFoldDB" id="A0ABD2Q584"/>
<dbReference type="PANTHER" id="PTHR22594">
    <property type="entry name" value="ASPARTYL/LYSYL-TRNA SYNTHETASE"/>
    <property type="match status" value="1"/>
</dbReference>
<evidence type="ECO:0000256" key="5">
    <source>
        <dbReference type="ARBA" id="ARBA00022917"/>
    </source>
</evidence>
<dbReference type="Gene3D" id="2.40.50.140">
    <property type="entry name" value="Nucleic acid-binding proteins"/>
    <property type="match status" value="1"/>
</dbReference>
<gene>
    <name evidence="8" type="ORF">Ciccas_006616</name>
</gene>
<dbReference type="GO" id="GO:0005737">
    <property type="term" value="C:cytoplasm"/>
    <property type="evidence" value="ECO:0007669"/>
    <property type="project" value="UniProtKB-ARBA"/>
</dbReference>
<name>A0ABD2Q584_9PLAT</name>
<accession>A0ABD2Q584</accession>
<evidence type="ECO:0000256" key="1">
    <source>
        <dbReference type="ARBA" id="ARBA00006303"/>
    </source>
</evidence>
<evidence type="ECO:0000313" key="9">
    <source>
        <dbReference type="Proteomes" id="UP001626550"/>
    </source>
</evidence>
<evidence type="ECO:0000256" key="3">
    <source>
        <dbReference type="ARBA" id="ARBA00022741"/>
    </source>
</evidence>
<dbReference type="PANTHER" id="PTHR22594:SF5">
    <property type="entry name" value="ASPARTATE--TRNA LIGASE, MITOCHONDRIAL"/>
    <property type="match status" value="1"/>
</dbReference>
<keyword evidence="2" id="KW-0436">Ligase</keyword>
<evidence type="ECO:0000259" key="7">
    <source>
        <dbReference type="PROSITE" id="PS50862"/>
    </source>
</evidence>
<dbReference type="InterPro" id="IPR004364">
    <property type="entry name" value="Aa-tRNA-synt_II"/>
</dbReference>
<organism evidence="8 9">
    <name type="scientific">Cichlidogyrus casuarinus</name>
    <dbReference type="NCBI Taxonomy" id="1844966"/>
    <lineage>
        <taxon>Eukaryota</taxon>
        <taxon>Metazoa</taxon>
        <taxon>Spiralia</taxon>
        <taxon>Lophotrochozoa</taxon>
        <taxon>Platyhelminthes</taxon>
        <taxon>Monogenea</taxon>
        <taxon>Monopisthocotylea</taxon>
        <taxon>Dactylogyridea</taxon>
        <taxon>Ancyrocephalidae</taxon>
        <taxon>Cichlidogyrus</taxon>
    </lineage>
</organism>
<dbReference type="InterPro" id="IPR006195">
    <property type="entry name" value="aa-tRNA-synth_II"/>
</dbReference>
<keyword evidence="6" id="KW-0030">Aminoacyl-tRNA synthetase</keyword>
<dbReference type="InterPro" id="IPR012340">
    <property type="entry name" value="NA-bd_OB-fold"/>
</dbReference>
<dbReference type="PRINTS" id="PR01042">
    <property type="entry name" value="TRNASYNTHASP"/>
</dbReference>
<proteinExistence type="inferred from homology"/>
<keyword evidence="4" id="KW-0067">ATP-binding</keyword>
<feature type="domain" description="Aminoacyl-transfer RNA synthetases class-II family profile" evidence="7">
    <location>
        <begin position="96"/>
        <end position="436"/>
    </location>
</feature>
<dbReference type="InterPro" id="IPR004115">
    <property type="entry name" value="GAD-like_sf"/>
</dbReference>
<evidence type="ECO:0000256" key="2">
    <source>
        <dbReference type="ARBA" id="ARBA00022598"/>
    </source>
</evidence>
<evidence type="ECO:0000313" key="8">
    <source>
        <dbReference type="EMBL" id="KAL3314762.1"/>
    </source>
</evidence>
<keyword evidence="9" id="KW-1185">Reference proteome</keyword>
<dbReference type="Gene3D" id="3.30.930.10">
    <property type="entry name" value="Bira Bifunctional Protein, Domain 2"/>
    <property type="match status" value="2"/>
</dbReference>
<dbReference type="EMBL" id="JBJKFK010000913">
    <property type="protein sequence ID" value="KAL3314762.1"/>
    <property type="molecule type" value="Genomic_DNA"/>
</dbReference>